<comment type="caution">
    <text evidence="4">The sequence shown here is derived from an EMBL/GenBank/DDBJ whole genome shotgun (WGS) entry which is preliminary data.</text>
</comment>
<organism evidence="4 5">
    <name type="scientific">Saponaria officinalis</name>
    <name type="common">Common soapwort</name>
    <name type="synonym">Lychnis saponaria</name>
    <dbReference type="NCBI Taxonomy" id="3572"/>
    <lineage>
        <taxon>Eukaryota</taxon>
        <taxon>Viridiplantae</taxon>
        <taxon>Streptophyta</taxon>
        <taxon>Embryophyta</taxon>
        <taxon>Tracheophyta</taxon>
        <taxon>Spermatophyta</taxon>
        <taxon>Magnoliopsida</taxon>
        <taxon>eudicotyledons</taxon>
        <taxon>Gunneridae</taxon>
        <taxon>Pentapetalae</taxon>
        <taxon>Caryophyllales</taxon>
        <taxon>Caryophyllaceae</taxon>
        <taxon>Caryophylleae</taxon>
        <taxon>Saponaria</taxon>
    </lineage>
</organism>
<keyword evidence="2" id="KW-0689">Ribosomal protein</keyword>
<proteinExistence type="inferred from homology"/>
<evidence type="ECO:0008006" key="6">
    <source>
        <dbReference type="Google" id="ProtNLM"/>
    </source>
</evidence>
<evidence type="ECO:0000313" key="4">
    <source>
        <dbReference type="EMBL" id="KAK9691988.1"/>
    </source>
</evidence>
<dbReference type="PANTHER" id="PTHR12899">
    <property type="entry name" value="39S RIBOSOMAL PROTEIN L18, MITOCHONDRIAL"/>
    <property type="match status" value="1"/>
</dbReference>
<dbReference type="Gene3D" id="3.30.420.100">
    <property type="match status" value="1"/>
</dbReference>
<reference evidence="4" key="1">
    <citation type="submission" date="2024-03" db="EMBL/GenBank/DDBJ databases">
        <title>WGS assembly of Saponaria officinalis var. Norfolk2.</title>
        <authorList>
            <person name="Jenkins J."/>
            <person name="Shu S."/>
            <person name="Grimwood J."/>
            <person name="Barry K."/>
            <person name="Goodstein D."/>
            <person name="Schmutz J."/>
            <person name="Leebens-Mack J."/>
            <person name="Osbourn A."/>
        </authorList>
    </citation>
    <scope>NUCLEOTIDE SEQUENCE [LARGE SCALE GENOMIC DNA]</scope>
    <source>
        <strain evidence="4">JIC</strain>
    </source>
</reference>
<dbReference type="InterPro" id="IPR005484">
    <property type="entry name" value="Ribosomal_uL18_bac/plant/anim"/>
</dbReference>
<evidence type="ECO:0000256" key="1">
    <source>
        <dbReference type="ARBA" id="ARBA00007116"/>
    </source>
</evidence>
<evidence type="ECO:0000256" key="3">
    <source>
        <dbReference type="ARBA" id="ARBA00023274"/>
    </source>
</evidence>
<gene>
    <name evidence="4" type="ORF">RND81_09G233600</name>
</gene>
<dbReference type="PANTHER" id="PTHR12899:SF21">
    <property type="entry name" value="OS09G0549700 PROTEIN"/>
    <property type="match status" value="1"/>
</dbReference>
<accession>A0AAW1IQJ1</accession>
<dbReference type="Proteomes" id="UP001443914">
    <property type="component" value="Unassembled WGS sequence"/>
</dbReference>
<dbReference type="SUPFAM" id="SSF53137">
    <property type="entry name" value="Translational machinery components"/>
    <property type="match status" value="1"/>
</dbReference>
<dbReference type="GO" id="GO:1990904">
    <property type="term" value="C:ribonucleoprotein complex"/>
    <property type="evidence" value="ECO:0007669"/>
    <property type="project" value="UniProtKB-KW"/>
</dbReference>
<dbReference type="AlphaFoldDB" id="A0AAW1IQJ1"/>
<dbReference type="GO" id="GO:0005840">
    <property type="term" value="C:ribosome"/>
    <property type="evidence" value="ECO:0007669"/>
    <property type="project" value="UniProtKB-KW"/>
</dbReference>
<evidence type="ECO:0000256" key="2">
    <source>
        <dbReference type="ARBA" id="ARBA00022980"/>
    </source>
</evidence>
<name>A0AAW1IQJ1_SAPOF</name>
<protein>
    <recommendedName>
        <fullName evidence="6">Ribosomal protein L18</fullName>
    </recommendedName>
</protein>
<sequence length="134" mass="14900">MASSKIKSYKLRLFISPKFITANILDQSNGNLVAQSSTIEHALKRAFDVGRVTTVKSGTIIGEVLARRVMLEALHHHRDLARGIHVDVRKEVEKKGVDDIVANSNIVWAILHALKGNGVKIIVDQNCEYYQSPL</sequence>
<dbReference type="GO" id="GO:0003735">
    <property type="term" value="F:structural constituent of ribosome"/>
    <property type="evidence" value="ECO:0007669"/>
    <property type="project" value="InterPro"/>
</dbReference>
<dbReference type="GO" id="GO:0008097">
    <property type="term" value="F:5S rRNA binding"/>
    <property type="evidence" value="ECO:0007669"/>
    <property type="project" value="TreeGrafter"/>
</dbReference>
<keyword evidence="5" id="KW-1185">Reference proteome</keyword>
<dbReference type="EMBL" id="JBDFQZ010000009">
    <property type="protein sequence ID" value="KAK9691988.1"/>
    <property type="molecule type" value="Genomic_DNA"/>
</dbReference>
<dbReference type="GO" id="GO:0006412">
    <property type="term" value="P:translation"/>
    <property type="evidence" value="ECO:0007669"/>
    <property type="project" value="InterPro"/>
</dbReference>
<keyword evidence="3" id="KW-0687">Ribonucleoprotein</keyword>
<comment type="similarity">
    <text evidence="1">Belongs to the universal ribosomal protein uL18 family.</text>
</comment>
<evidence type="ECO:0000313" key="5">
    <source>
        <dbReference type="Proteomes" id="UP001443914"/>
    </source>
</evidence>